<feature type="compositionally biased region" description="Polar residues" evidence="6">
    <location>
        <begin position="359"/>
        <end position="374"/>
    </location>
</feature>
<comment type="similarity">
    <text evidence="2">Belongs to the PA-phosphatase related phosphoesterase family.</text>
</comment>
<evidence type="ECO:0000256" key="2">
    <source>
        <dbReference type="ARBA" id="ARBA00008816"/>
    </source>
</evidence>
<feature type="transmembrane region" description="Helical" evidence="7">
    <location>
        <begin position="81"/>
        <end position="101"/>
    </location>
</feature>
<evidence type="ECO:0000256" key="7">
    <source>
        <dbReference type="SAM" id="Phobius"/>
    </source>
</evidence>
<feature type="compositionally biased region" description="Low complexity" evidence="6">
    <location>
        <begin position="311"/>
        <end position="322"/>
    </location>
</feature>
<evidence type="ECO:0000256" key="6">
    <source>
        <dbReference type="SAM" id="MobiDB-lite"/>
    </source>
</evidence>
<dbReference type="FunFam" id="1.20.144.10:FF:000017">
    <property type="entry name" value="Diacylglycerol pyrophosphate phosphatase 1"/>
    <property type="match status" value="1"/>
</dbReference>
<dbReference type="CDD" id="cd03390">
    <property type="entry name" value="PAP2_containing_1_like"/>
    <property type="match status" value="1"/>
</dbReference>
<keyword evidence="3 7" id="KW-0812">Transmembrane</keyword>
<comment type="subcellular location">
    <subcellularLocation>
        <location evidence="1">Membrane</location>
        <topology evidence="1">Multi-pass membrane protein</topology>
    </subcellularLocation>
</comment>
<dbReference type="SUPFAM" id="SSF48317">
    <property type="entry name" value="Acid phosphatase/Vanadium-dependent haloperoxidase"/>
    <property type="match status" value="1"/>
</dbReference>
<feature type="transmembrane region" description="Helical" evidence="7">
    <location>
        <begin position="35"/>
        <end position="52"/>
    </location>
</feature>
<reference evidence="9 10" key="1">
    <citation type="submission" date="2024-01" db="EMBL/GenBank/DDBJ databases">
        <title>Comparative genomics of Cryptococcus and Kwoniella reveals pathogenesis evolution and contrasting modes of karyotype evolution via chromosome fusion or intercentromeric recombination.</title>
        <authorList>
            <person name="Coelho M.A."/>
            <person name="David-Palma M."/>
            <person name="Shea T."/>
            <person name="Bowers K."/>
            <person name="McGinley-Smith S."/>
            <person name="Mohammad A.W."/>
            <person name="Gnirke A."/>
            <person name="Yurkov A.M."/>
            <person name="Nowrousian M."/>
            <person name="Sun S."/>
            <person name="Cuomo C.A."/>
            <person name="Heitman J."/>
        </authorList>
    </citation>
    <scope>NUCLEOTIDE SEQUENCE [LARGE SCALE GENOMIC DNA]</scope>
    <source>
        <strain evidence="9 10">CBS 6074</strain>
    </source>
</reference>
<proteinExistence type="inferred from homology"/>
<feature type="region of interest" description="Disordered" evidence="6">
    <location>
        <begin position="288"/>
        <end position="322"/>
    </location>
</feature>
<feature type="compositionally biased region" description="Basic and acidic residues" evidence="6">
    <location>
        <begin position="382"/>
        <end position="396"/>
    </location>
</feature>
<keyword evidence="5 7" id="KW-0472">Membrane</keyword>
<dbReference type="SMART" id="SM00014">
    <property type="entry name" value="acidPPc"/>
    <property type="match status" value="1"/>
</dbReference>
<dbReference type="GO" id="GO:0046839">
    <property type="term" value="P:phospholipid dephosphorylation"/>
    <property type="evidence" value="ECO:0007669"/>
    <property type="project" value="TreeGrafter"/>
</dbReference>
<feature type="region of interest" description="Disordered" evidence="6">
    <location>
        <begin position="359"/>
        <end position="396"/>
    </location>
</feature>
<protein>
    <recommendedName>
        <fullName evidence="8">Phosphatidic acid phosphatase type 2/haloperoxidase domain-containing protein</fullName>
    </recommendedName>
</protein>
<evidence type="ECO:0000313" key="10">
    <source>
        <dbReference type="Proteomes" id="UP001355207"/>
    </source>
</evidence>
<dbReference type="GeneID" id="91097070"/>
<dbReference type="AlphaFoldDB" id="A0AAX4K3S5"/>
<dbReference type="GO" id="GO:0006644">
    <property type="term" value="P:phospholipid metabolic process"/>
    <property type="evidence" value="ECO:0007669"/>
    <property type="project" value="InterPro"/>
</dbReference>
<dbReference type="InterPro" id="IPR000326">
    <property type="entry name" value="PAP2/HPO"/>
</dbReference>
<evidence type="ECO:0000256" key="4">
    <source>
        <dbReference type="ARBA" id="ARBA00022989"/>
    </source>
</evidence>
<keyword evidence="10" id="KW-1185">Reference proteome</keyword>
<dbReference type="GO" id="GO:0016020">
    <property type="term" value="C:membrane"/>
    <property type="evidence" value="ECO:0007669"/>
    <property type="project" value="UniProtKB-SubCell"/>
</dbReference>
<dbReference type="RefSeq" id="XP_066078217.1">
    <property type="nucleotide sequence ID" value="XM_066222120.1"/>
</dbReference>
<name>A0AAX4K3S5_9TREE</name>
<dbReference type="GO" id="GO:0008195">
    <property type="term" value="F:phosphatidate phosphatase activity"/>
    <property type="evidence" value="ECO:0007669"/>
    <property type="project" value="TreeGrafter"/>
</dbReference>
<dbReference type="InterPro" id="IPR036938">
    <property type="entry name" value="PAP2/HPO_sf"/>
</dbReference>
<feature type="transmembrane region" description="Helical" evidence="7">
    <location>
        <begin position="113"/>
        <end position="134"/>
    </location>
</feature>
<dbReference type="Proteomes" id="UP001355207">
    <property type="component" value="Chromosome 8"/>
</dbReference>
<evidence type="ECO:0000313" key="9">
    <source>
        <dbReference type="EMBL" id="WWC91455.1"/>
    </source>
</evidence>
<dbReference type="InterPro" id="IPR043216">
    <property type="entry name" value="PAP-like"/>
</dbReference>
<evidence type="ECO:0000259" key="8">
    <source>
        <dbReference type="SMART" id="SM00014"/>
    </source>
</evidence>
<feature type="domain" description="Phosphatidic acid phosphatase type 2/haloperoxidase" evidence="8">
    <location>
        <begin position="113"/>
        <end position="258"/>
    </location>
</feature>
<accession>A0AAX4K3S5</accession>
<evidence type="ECO:0000256" key="3">
    <source>
        <dbReference type="ARBA" id="ARBA00022692"/>
    </source>
</evidence>
<dbReference type="Gene3D" id="1.20.144.10">
    <property type="entry name" value="Phosphatidic acid phosphatase type 2/haloperoxidase"/>
    <property type="match status" value="1"/>
</dbReference>
<dbReference type="Pfam" id="PF01569">
    <property type="entry name" value="PAP2"/>
    <property type="match status" value="1"/>
</dbReference>
<organism evidence="9 10">
    <name type="scientific">Kwoniella dendrophila CBS 6074</name>
    <dbReference type="NCBI Taxonomy" id="1295534"/>
    <lineage>
        <taxon>Eukaryota</taxon>
        <taxon>Fungi</taxon>
        <taxon>Dikarya</taxon>
        <taxon>Basidiomycota</taxon>
        <taxon>Agaricomycotina</taxon>
        <taxon>Tremellomycetes</taxon>
        <taxon>Tremellales</taxon>
        <taxon>Cryptococcaceae</taxon>
        <taxon>Kwoniella</taxon>
    </lineage>
</organism>
<gene>
    <name evidence="9" type="ORF">L201_006401</name>
</gene>
<keyword evidence="4 7" id="KW-1133">Transmembrane helix</keyword>
<dbReference type="PANTHER" id="PTHR10165:SF35">
    <property type="entry name" value="RE23632P"/>
    <property type="match status" value="1"/>
</dbReference>
<evidence type="ECO:0000256" key="5">
    <source>
        <dbReference type="ARBA" id="ARBA00023136"/>
    </source>
</evidence>
<sequence>MPLPWQKSHTTSTGGRVTNVTTSNKSRRLRIFSSYAPDWALTIVLWAIFYLLDKINGYRRLFDITDTSLAHPHADPERVPVWLLAVLCGIVPAVIIIITAAIRRSFWDAQSALLGLILGLGLVATFTNIVKITVGRPRPDLFARCILPENLTENPLHGLTSWTVCTQPDDSVLQEGFRSFPSGHSSFAWSGMWYLILYLAAKMRINHRSGYTYKSWLLLAPLSCASLITISRTMDYRHHATDVIAGSLIGIAGAWYAYRQYYPPISSPQSYKPYSPRIPKDEEIPLHHHHRPQRSSMEGMLNTTGSHHHTSGSSGNTIGINGQPPLPVAQPVYGGYNGTTSSVPGRRENWTAVDIGDRTNYQSTTAGGYNGNSRVNEESDFGEAKETVQRPNERVE</sequence>
<dbReference type="EMBL" id="CP144105">
    <property type="protein sequence ID" value="WWC91455.1"/>
    <property type="molecule type" value="Genomic_DNA"/>
</dbReference>
<evidence type="ECO:0000256" key="1">
    <source>
        <dbReference type="ARBA" id="ARBA00004141"/>
    </source>
</evidence>
<dbReference type="PANTHER" id="PTHR10165">
    <property type="entry name" value="LIPID PHOSPHATE PHOSPHATASE"/>
    <property type="match status" value="1"/>
</dbReference>